<feature type="region of interest" description="Disordered" evidence="2">
    <location>
        <begin position="1"/>
        <end position="72"/>
    </location>
</feature>
<dbReference type="SUPFAM" id="SSF82185">
    <property type="entry name" value="Histone H3 K4-specific methyltransferase SET7/9 N-terminal domain"/>
    <property type="match status" value="1"/>
</dbReference>
<feature type="compositionally biased region" description="Acidic residues" evidence="2">
    <location>
        <begin position="21"/>
        <end position="35"/>
    </location>
</feature>
<sequence>MAGKRRTETEEGVNNEPPAEFNEEEEEQEVEEEEVREEKKHSYNSDSDSDDEMPYIRPGEYDPNEVSEDPDDNIRDFLRVIYSDRALKKEEEKERTRLPYEELFNFPKDPEKWSEEDLKEIWADPPTGANKTGWDPNWADREDKNAVRNEVKAGREPPIGPFYIPYRKPYPAIPNNNHDISNPKAVIEELDRREEFMRWVSYIFKDGSSYEGTVWDDKAHGKGVFVGQNGLVRYEGEWLHNEMEGHGVVEVEIPHMQPVPGSKLEKKMRAQGRTITRDSMSPEDREWLEMDIEDSIELAGGYYQTPFYERREWIRHFGKKPETGQYKYAGQWKHGRMHGCGVYKVNERKIYGRFYFGEFLDQDTYGCDVEISAMHASIAEVAAAKARMFINKPDGMVREERGPYGDPQHPYFYEEDDVWMAPGFVNQFYEVPDYWKMYVHEVDEERELWLNSFYKSPMRLPMPAELEHWWANDEEQEFVIFNKEPEPDPEDPSKIIDTEDPLIMHVPTGRFIDYLEDEEHGIRLFWAPDIKEGDEYLDTDGGEEEEHIEFLPLGFDEFYGKETYVEGGHFLKSICSSVKSAFKPMLTRLEKWSEEHKKGVEMKMELIKKEYELAEAESALNEAVDDLDSAFKMMQEVEEKKAADMGIHDEEEEDGTPKHSVKFEKNREEEEEDEDDDDTATAGSSFSFGSVDNQEQAKENIGNKEEPGKSPYGESSLPFAACSIAFQVPLKLQHSFRTWKEGKARKQPSSATVFHSNGWSHDGAASNSITFPNTAAKNYRLRAARDVHYHGKLPRVLKPKHRVQPKKNTSQEVQRSKEDGCSLTILSLHTPLLA</sequence>
<feature type="compositionally biased region" description="Polar residues" evidence="2">
    <location>
        <begin position="747"/>
        <end position="766"/>
    </location>
</feature>
<evidence type="ECO:0000313" key="4">
    <source>
        <dbReference type="Proteomes" id="UP001152523"/>
    </source>
</evidence>
<dbReference type="AlphaFoldDB" id="A0AAV0D663"/>
<feature type="compositionally biased region" description="Basic and acidic residues" evidence="2">
    <location>
        <begin position="655"/>
        <end position="668"/>
    </location>
</feature>
<feature type="compositionally biased region" description="Acidic residues" evidence="2">
    <location>
        <begin position="669"/>
        <end position="679"/>
    </location>
</feature>
<feature type="compositionally biased region" description="Basic and acidic residues" evidence="2">
    <location>
        <begin position="639"/>
        <end position="648"/>
    </location>
</feature>
<feature type="compositionally biased region" description="Polar residues" evidence="2">
    <location>
        <begin position="681"/>
        <end position="694"/>
    </location>
</feature>
<feature type="compositionally biased region" description="Acidic residues" evidence="2">
    <location>
        <begin position="62"/>
        <end position="71"/>
    </location>
</feature>
<feature type="region of interest" description="Disordered" evidence="2">
    <location>
        <begin position="639"/>
        <end position="714"/>
    </location>
</feature>
<protein>
    <recommendedName>
        <fullName evidence="5">Protein TIC 100</fullName>
    </recommendedName>
</protein>
<name>A0AAV0D663_9ASTE</name>
<keyword evidence="1" id="KW-0677">Repeat</keyword>
<evidence type="ECO:0000256" key="2">
    <source>
        <dbReference type="SAM" id="MobiDB-lite"/>
    </source>
</evidence>
<organism evidence="3 4">
    <name type="scientific">Cuscuta epithymum</name>
    <dbReference type="NCBI Taxonomy" id="186058"/>
    <lineage>
        <taxon>Eukaryota</taxon>
        <taxon>Viridiplantae</taxon>
        <taxon>Streptophyta</taxon>
        <taxon>Embryophyta</taxon>
        <taxon>Tracheophyta</taxon>
        <taxon>Spermatophyta</taxon>
        <taxon>Magnoliopsida</taxon>
        <taxon>eudicotyledons</taxon>
        <taxon>Gunneridae</taxon>
        <taxon>Pentapetalae</taxon>
        <taxon>asterids</taxon>
        <taxon>lamiids</taxon>
        <taxon>Solanales</taxon>
        <taxon>Convolvulaceae</taxon>
        <taxon>Cuscuteae</taxon>
        <taxon>Cuscuta</taxon>
        <taxon>Cuscuta subgen. Cuscuta</taxon>
    </lineage>
</organism>
<evidence type="ECO:0000256" key="1">
    <source>
        <dbReference type="ARBA" id="ARBA00022737"/>
    </source>
</evidence>
<feature type="region of interest" description="Disordered" evidence="2">
    <location>
        <begin position="123"/>
        <end position="143"/>
    </location>
</feature>
<dbReference type="GO" id="GO:0016020">
    <property type="term" value="C:membrane"/>
    <property type="evidence" value="ECO:0007669"/>
    <property type="project" value="UniProtKB-ARBA"/>
</dbReference>
<dbReference type="PANTHER" id="PTHR43215">
    <property type="entry name" value="RADIAL SPOKE HEAD 1 HOMOLOG"/>
    <property type="match status" value="1"/>
</dbReference>
<dbReference type="InterPro" id="IPR003409">
    <property type="entry name" value="MORN"/>
</dbReference>
<dbReference type="Gene3D" id="2.20.110.10">
    <property type="entry name" value="Histone H3 K4-specific methyltransferase SET7/9 N-terminal domain"/>
    <property type="match status" value="1"/>
</dbReference>
<dbReference type="EMBL" id="CAMAPF010000078">
    <property type="protein sequence ID" value="CAH9093842.1"/>
    <property type="molecule type" value="Genomic_DNA"/>
</dbReference>
<keyword evidence="4" id="KW-1185">Reference proteome</keyword>
<dbReference type="SMART" id="SM00698">
    <property type="entry name" value="MORN"/>
    <property type="match status" value="3"/>
</dbReference>
<feature type="compositionally biased region" description="Basic and acidic residues" evidence="2">
    <location>
        <begin position="695"/>
        <end position="708"/>
    </location>
</feature>
<evidence type="ECO:0000313" key="3">
    <source>
        <dbReference type="EMBL" id="CAH9093842.1"/>
    </source>
</evidence>
<dbReference type="Pfam" id="PF02493">
    <property type="entry name" value="MORN"/>
    <property type="match status" value="3"/>
</dbReference>
<evidence type="ECO:0008006" key="5">
    <source>
        <dbReference type="Google" id="ProtNLM"/>
    </source>
</evidence>
<dbReference type="Proteomes" id="UP001152523">
    <property type="component" value="Unassembled WGS sequence"/>
</dbReference>
<feature type="region of interest" description="Disordered" evidence="2">
    <location>
        <begin position="741"/>
        <end position="766"/>
    </location>
</feature>
<dbReference type="PANTHER" id="PTHR43215:SF13">
    <property type="entry name" value="PROTEIN TIC 100"/>
    <property type="match status" value="1"/>
</dbReference>
<reference evidence="3" key="1">
    <citation type="submission" date="2022-07" db="EMBL/GenBank/DDBJ databases">
        <authorList>
            <person name="Macas J."/>
            <person name="Novak P."/>
            <person name="Neumann P."/>
        </authorList>
    </citation>
    <scope>NUCLEOTIDE SEQUENCE</scope>
</reference>
<gene>
    <name evidence="3" type="ORF">CEPIT_LOCUS12687</name>
</gene>
<comment type="caution">
    <text evidence="3">The sequence shown here is derived from an EMBL/GenBank/DDBJ whole genome shotgun (WGS) entry which is preliminary data.</text>
</comment>
<proteinExistence type="predicted"/>
<accession>A0AAV0D663</accession>